<name>A0AAV2DIM8_9ROSI</name>
<organism evidence="2 3">
    <name type="scientific">Linum trigynum</name>
    <dbReference type="NCBI Taxonomy" id="586398"/>
    <lineage>
        <taxon>Eukaryota</taxon>
        <taxon>Viridiplantae</taxon>
        <taxon>Streptophyta</taxon>
        <taxon>Embryophyta</taxon>
        <taxon>Tracheophyta</taxon>
        <taxon>Spermatophyta</taxon>
        <taxon>Magnoliopsida</taxon>
        <taxon>eudicotyledons</taxon>
        <taxon>Gunneridae</taxon>
        <taxon>Pentapetalae</taxon>
        <taxon>rosids</taxon>
        <taxon>fabids</taxon>
        <taxon>Malpighiales</taxon>
        <taxon>Linaceae</taxon>
        <taxon>Linum</taxon>
    </lineage>
</organism>
<keyword evidence="3" id="KW-1185">Reference proteome</keyword>
<feature type="region of interest" description="Disordered" evidence="1">
    <location>
        <begin position="1"/>
        <end position="27"/>
    </location>
</feature>
<sequence length="159" mass="17533">MTSDGFRPSSVMGFPQPTRPDNSYSPRLLLPVETPYQPAMDSPVMAYPVGYPRVQSRDGGEAVEEEEKETIEELKRGIMELYEKLPMAVRSQVNLEKFHIPSNVVTNLKVDAARSREVQGIVDQLSPKLERFKVKTVRAGGGGGGGGVVKVEEEDDRNG</sequence>
<dbReference type="EMBL" id="OZ034815">
    <property type="protein sequence ID" value="CAL1373063.1"/>
    <property type="molecule type" value="Genomic_DNA"/>
</dbReference>
<evidence type="ECO:0000256" key="1">
    <source>
        <dbReference type="SAM" id="MobiDB-lite"/>
    </source>
</evidence>
<dbReference type="Proteomes" id="UP001497516">
    <property type="component" value="Chromosome 2"/>
</dbReference>
<accession>A0AAV2DIM8</accession>
<evidence type="ECO:0000313" key="2">
    <source>
        <dbReference type="EMBL" id="CAL1373063.1"/>
    </source>
</evidence>
<protein>
    <submittedName>
        <fullName evidence="2">Uncharacterized protein</fullName>
    </submittedName>
</protein>
<dbReference type="AlphaFoldDB" id="A0AAV2DIM8"/>
<gene>
    <name evidence="2" type="ORF">LTRI10_LOCUS15017</name>
</gene>
<evidence type="ECO:0000313" key="3">
    <source>
        <dbReference type="Proteomes" id="UP001497516"/>
    </source>
</evidence>
<feature type="region of interest" description="Disordered" evidence="1">
    <location>
        <begin position="140"/>
        <end position="159"/>
    </location>
</feature>
<reference evidence="2 3" key="1">
    <citation type="submission" date="2024-04" db="EMBL/GenBank/DDBJ databases">
        <authorList>
            <person name="Fracassetti M."/>
        </authorList>
    </citation>
    <scope>NUCLEOTIDE SEQUENCE [LARGE SCALE GENOMIC DNA]</scope>
</reference>
<proteinExistence type="predicted"/>